<comment type="cofactor">
    <cofactor evidence="2">
        <name>Zn(2+)</name>
        <dbReference type="ChEBI" id="CHEBI:29105"/>
    </cofactor>
</comment>
<gene>
    <name evidence="17" type="ORF">GKO46_08060</name>
    <name evidence="18" type="ORF">GKO48_02065</name>
</gene>
<dbReference type="GO" id="GO:0006284">
    <property type="term" value="P:base-excision repair"/>
    <property type="evidence" value="ECO:0007669"/>
    <property type="project" value="InterPro"/>
</dbReference>
<dbReference type="InterPro" id="IPR010663">
    <property type="entry name" value="Znf_FPG/IleRS"/>
</dbReference>
<evidence type="ECO:0000256" key="8">
    <source>
        <dbReference type="ARBA" id="ARBA00022833"/>
    </source>
</evidence>
<proteinExistence type="inferred from homology"/>
<keyword evidence="12" id="KW-0511">Multifunctional enzyme</keyword>
<evidence type="ECO:0000259" key="15">
    <source>
        <dbReference type="PROSITE" id="PS51066"/>
    </source>
</evidence>
<dbReference type="PANTHER" id="PTHR22993">
    <property type="entry name" value="FORMAMIDOPYRIMIDINE-DNA GLYCOSYLASE"/>
    <property type="match status" value="1"/>
</dbReference>
<dbReference type="RefSeq" id="WP_342824970.1">
    <property type="nucleotide sequence ID" value="NZ_CP046146.1"/>
</dbReference>
<reference evidence="19 20" key="1">
    <citation type="submission" date="2019-11" db="EMBL/GenBank/DDBJ databases">
        <authorList>
            <person name="Cho J.-C."/>
        </authorList>
    </citation>
    <scope>NUCLEOTIDE SEQUENCE [LARGE SCALE GENOMIC DNA]</scope>
    <source>
        <strain evidence="18 19">JH1073</strain>
        <strain evidence="17 20">JH702</strain>
    </source>
</reference>
<evidence type="ECO:0000256" key="6">
    <source>
        <dbReference type="ARBA" id="ARBA00022771"/>
    </source>
</evidence>
<evidence type="ECO:0008006" key="21">
    <source>
        <dbReference type="Google" id="ProtNLM"/>
    </source>
</evidence>
<evidence type="ECO:0000256" key="2">
    <source>
        <dbReference type="ARBA" id="ARBA00001947"/>
    </source>
</evidence>
<dbReference type="Proteomes" id="UP001321249">
    <property type="component" value="Unassembled WGS sequence"/>
</dbReference>
<dbReference type="GO" id="GO:0008270">
    <property type="term" value="F:zinc ion binding"/>
    <property type="evidence" value="ECO:0007669"/>
    <property type="project" value="UniProtKB-KW"/>
</dbReference>
<dbReference type="PROSITE" id="PS51066">
    <property type="entry name" value="ZF_FPG_2"/>
    <property type="match status" value="1"/>
</dbReference>
<keyword evidence="19" id="KW-1185">Reference proteome</keyword>
<keyword evidence="9" id="KW-0238">DNA-binding</keyword>
<keyword evidence="13" id="KW-0326">Glycosidase</keyword>
<accession>A0AAJ6CRI3</accession>
<dbReference type="GO" id="GO:0034039">
    <property type="term" value="F:8-oxo-7,8-dihydroguanine DNA N-glycosylase activity"/>
    <property type="evidence" value="ECO:0007669"/>
    <property type="project" value="TreeGrafter"/>
</dbReference>
<keyword evidence="7" id="KW-0378">Hydrolase</keyword>
<reference evidence="18" key="2">
    <citation type="journal article" date="2023" name="Nat. Commun.">
        <title>Cultivation of marine bacteria of the SAR202 clade.</title>
        <authorList>
            <person name="Lim Y."/>
            <person name="Seo J.H."/>
            <person name="Giovannoni S.J."/>
            <person name="Kang I."/>
            <person name="Cho J.C."/>
        </authorList>
    </citation>
    <scope>NUCLEOTIDE SEQUENCE</scope>
    <source>
        <strain evidence="18">JH1073</strain>
    </source>
</reference>
<dbReference type="InterPro" id="IPR010979">
    <property type="entry name" value="Ribosomal_uS13-like_H2TH"/>
</dbReference>
<dbReference type="Pfam" id="PF01149">
    <property type="entry name" value="Fapy_DNA_glyco"/>
    <property type="match status" value="1"/>
</dbReference>
<evidence type="ECO:0000256" key="3">
    <source>
        <dbReference type="ARBA" id="ARBA00009409"/>
    </source>
</evidence>
<dbReference type="Proteomes" id="UP001219901">
    <property type="component" value="Chromosome"/>
</dbReference>
<evidence type="ECO:0000259" key="16">
    <source>
        <dbReference type="PROSITE" id="PS51068"/>
    </source>
</evidence>
<evidence type="ECO:0000313" key="18">
    <source>
        <dbReference type="EMBL" id="WFG38438.1"/>
    </source>
</evidence>
<evidence type="ECO:0000256" key="7">
    <source>
        <dbReference type="ARBA" id="ARBA00022801"/>
    </source>
</evidence>
<dbReference type="InterPro" id="IPR012319">
    <property type="entry name" value="FPG_cat"/>
</dbReference>
<evidence type="ECO:0000256" key="12">
    <source>
        <dbReference type="ARBA" id="ARBA00023268"/>
    </source>
</evidence>
<evidence type="ECO:0000256" key="11">
    <source>
        <dbReference type="ARBA" id="ARBA00023239"/>
    </source>
</evidence>
<dbReference type="InterPro" id="IPR000214">
    <property type="entry name" value="Znf_DNA_glyclase/AP_lyase"/>
</dbReference>
<keyword evidence="8" id="KW-0862">Zinc</keyword>
<dbReference type="InterPro" id="IPR015886">
    <property type="entry name" value="H2TH_FPG"/>
</dbReference>
<keyword evidence="11" id="KW-0456">Lyase</keyword>
<dbReference type="SUPFAM" id="SSF46946">
    <property type="entry name" value="S13-like H2TH domain"/>
    <property type="match status" value="1"/>
</dbReference>
<dbReference type="AlphaFoldDB" id="A0AAJ6CRI3"/>
<keyword evidence="4" id="KW-0479">Metal-binding</keyword>
<dbReference type="GO" id="GO:0003906">
    <property type="term" value="F:DNA-(apurinic or apyrimidinic site) endonuclease activity"/>
    <property type="evidence" value="ECO:0007669"/>
    <property type="project" value="InterPro"/>
</dbReference>
<dbReference type="GO" id="GO:0003684">
    <property type="term" value="F:damaged DNA binding"/>
    <property type="evidence" value="ECO:0007669"/>
    <property type="project" value="InterPro"/>
</dbReference>
<evidence type="ECO:0000313" key="19">
    <source>
        <dbReference type="Proteomes" id="UP001219901"/>
    </source>
</evidence>
<dbReference type="Gene3D" id="3.20.190.10">
    <property type="entry name" value="MutM-like, N-terminal"/>
    <property type="match status" value="1"/>
</dbReference>
<dbReference type="SUPFAM" id="SSF81624">
    <property type="entry name" value="N-terminal domain of MutM-like DNA repair proteins"/>
    <property type="match status" value="1"/>
</dbReference>
<feature type="domain" description="Formamidopyrimidine-DNA glycosylase catalytic" evidence="16">
    <location>
        <begin position="14"/>
        <end position="128"/>
    </location>
</feature>
<keyword evidence="10" id="KW-0234">DNA repair</keyword>
<dbReference type="Gene3D" id="1.10.8.50">
    <property type="match status" value="1"/>
</dbReference>
<evidence type="ECO:0000256" key="5">
    <source>
        <dbReference type="ARBA" id="ARBA00022763"/>
    </source>
</evidence>
<evidence type="ECO:0000256" key="14">
    <source>
        <dbReference type="PROSITE-ProRule" id="PRU00391"/>
    </source>
</evidence>
<feature type="domain" description="FPG-type" evidence="15">
    <location>
        <begin position="248"/>
        <end position="282"/>
    </location>
</feature>
<reference evidence="19" key="3">
    <citation type="submission" date="2023-06" db="EMBL/GenBank/DDBJ databases">
        <title>Pangenomics reveal diversification of enzyme families and niche specialization in globally abundant SAR202 bacteria.</title>
        <authorList>
            <person name="Saw J.H.W."/>
        </authorList>
    </citation>
    <scope>NUCLEOTIDE SEQUENCE [LARGE SCALE GENOMIC DNA]</scope>
    <source>
        <strain evidence="19">JH1073</strain>
    </source>
</reference>
<organism evidence="18 19">
    <name type="scientific">Candidatus Lucifugimonas marina</name>
    <dbReference type="NCBI Taxonomy" id="3038979"/>
    <lineage>
        <taxon>Bacteria</taxon>
        <taxon>Bacillati</taxon>
        <taxon>Chloroflexota</taxon>
        <taxon>Dehalococcoidia</taxon>
        <taxon>SAR202 cluster</taxon>
        <taxon>Candidatus Lucifugimonadales</taxon>
        <taxon>Candidatus Lucifugimonadaceae</taxon>
        <taxon>Candidatus Lucifugimonas</taxon>
    </lineage>
</organism>
<dbReference type="SUPFAM" id="SSF57716">
    <property type="entry name" value="Glucocorticoid receptor-like (DNA-binding domain)"/>
    <property type="match status" value="1"/>
</dbReference>
<keyword evidence="6 14" id="KW-0863">Zinc-finger</keyword>
<dbReference type="SMART" id="SM00898">
    <property type="entry name" value="Fapy_DNA_glyco"/>
    <property type="match status" value="1"/>
</dbReference>
<name>A0AAJ6CRI3_9CHLR</name>
<evidence type="ECO:0000256" key="10">
    <source>
        <dbReference type="ARBA" id="ARBA00023204"/>
    </source>
</evidence>
<evidence type="ECO:0000256" key="13">
    <source>
        <dbReference type="ARBA" id="ARBA00023295"/>
    </source>
</evidence>
<evidence type="ECO:0000313" key="17">
    <source>
        <dbReference type="EMBL" id="MDG0867025.1"/>
    </source>
</evidence>
<evidence type="ECO:0000313" key="20">
    <source>
        <dbReference type="Proteomes" id="UP001321249"/>
    </source>
</evidence>
<comment type="catalytic activity">
    <reaction evidence="1">
        <text>Hydrolysis of DNA containing ring-opened 7-methylguanine residues, releasing 2,6-diamino-4-hydroxy-5-(N-methyl)formamidopyrimidine.</text>
        <dbReference type="EC" id="3.2.2.23"/>
    </reaction>
</comment>
<dbReference type="PROSITE" id="PS51068">
    <property type="entry name" value="FPG_CAT"/>
    <property type="match status" value="1"/>
</dbReference>
<evidence type="ECO:0000256" key="9">
    <source>
        <dbReference type="ARBA" id="ARBA00023125"/>
    </source>
</evidence>
<evidence type="ECO:0000256" key="1">
    <source>
        <dbReference type="ARBA" id="ARBA00001668"/>
    </source>
</evidence>
<comment type="similarity">
    <text evidence="3">Belongs to the FPG family.</text>
</comment>
<evidence type="ECO:0000256" key="4">
    <source>
        <dbReference type="ARBA" id="ARBA00022723"/>
    </source>
</evidence>
<dbReference type="Pfam" id="PF06827">
    <property type="entry name" value="zf-FPG_IleRS"/>
    <property type="match status" value="1"/>
</dbReference>
<dbReference type="Pfam" id="PF06831">
    <property type="entry name" value="H2TH"/>
    <property type="match status" value="1"/>
</dbReference>
<dbReference type="CDD" id="cd08966">
    <property type="entry name" value="EcFpg-like_N"/>
    <property type="match status" value="1"/>
</dbReference>
<sequence length="282" mass="31670">MTFSKLIPTDRKMPELPEVESLRRYLIREGILGRTFEQIELETKPSPESGTGAISGINQVQGKSIKTLERRGKQLAAVLDQGVLGLHMGMTGQVNVLEPTEPTPRFTRALFNMSNGFRMALVDPRRWAQLRYFDSPDQAFAGLGPDALDPDFSATNFASVLKIRTAQIKPLLLNQSIIAGVGNIYADEALHRIEISPARRANKISNQKLESLLIAIRESLERALEFIKNHPDDRGRPYIVDAYDDRMQLHRKPGSFCPRCEIPLVTLKFGGRTAYYCSNCQK</sequence>
<dbReference type="InterPro" id="IPR035937">
    <property type="entry name" value="FPG_N"/>
</dbReference>
<dbReference type="EMBL" id="CP046147">
    <property type="protein sequence ID" value="WFG38438.1"/>
    <property type="molecule type" value="Genomic_DNA"/>
</dbReference>
<keyword evidence="5" id="KW-0227">DNA damage</keyword>
<dbReference type="PANTHER" id="PTHR22993:SF9">
    <property type="entry name" value="FORMAMIDOPYRIMIDINE-DNA GLYCOSYLASE"/>
    <property type="match status" value="1"/>
</dbReference>
<protein>
    <recommendedName>
        <fullName evidence="21">DNA-(apurinic or apyrimidinic site) lyase</fullName>
    </recommendedName>
</protein>
<dbReference type="SMART" id="SM01232">
    <property type="entry name" value="H2TH"/>
    <property type="match status" value="1"/>
</dbReference>
<dbReference type="EMBL" id="WMBE01000002">
    <property type="protein sequence ID" value="MDG0867025.1"/>
    <property type="molecule type" value="Genomic_DNA"/>
</dbReference>
<dbReference type="GO" id="GO:0016829">
    <property type="term" value="F:lyase activity"/>
    <property type="evidence" value="ECO:0007669"/>
    <property type="project" value="UniProtKB-KW"/>
</dbReference>